<protein>
    <recommendedName>
        <fullName evidence="2">Lysozyme inhibitor LprI-like N-terminal domain-containing protein</fullName>
    </recommendedName>
</protein>
<evidence type="ECO:0000313" key="4">
    <source>
        <dbReference type="Proteomes" id="UP000062912"/>
    </source>
</evidence>
<dbReference type="PANTHER" id="PTHR37549:SF1">
    <property type="entry name" value="LIPOPROTEIN LPRI"/>
    <property type="match status" value="1"/>
</dbReference>
<evidence type="ECO:0000256" key="1">
    <source>
        <dbReference type="SAM" id="SignalP"/>
    </source>
</evidence>
<comment type="caution">
    <text evidence="3">The sequence shown here is derived from an EMBL/GenBank/DDBJ whole genome shotgun (WGS) entry which is preliminary data.</text>
</comment>
<dbReference type="InterPro" id="IPR009739">
    <property type="entry name" value="LprI-like_N"/>
</dbReference>
<dbReference type="RefSeq" id="WP_060243787.1">
    <property type="nucleotide sequence ID" value="NZ_LPJR01000049.1"/>
</dbReference>
<accession>A0A132EEK9</accession>
<dbReference type="PANTHER" id="PTHR37549">
    <property type="entry name" value="LIPOPROTEIN LPRI"/>
    <property type="match status" value="1"/>
</dbReference>
<keyword evidence="1" id="KW-0732">Signal</keyword>
<dbReference type="Proteomes" id="UP000062912">
    <property type="component" value="Unassembled WGS sequence"/>
</dbReference>
<dbReference type="GO" id="GO:0005576">
    <property type="term" value="C:extracellular region"/>
    <property type="evidence" value="ECO:0007669"/>
    <property type="project" value="TreeGrafter"/>
</dbReference>
<feature type="domain" description="Lysozyme inhibitor LprI-like N-terminal" evidence="2">
    <location>
        <begin position="32"/>
        <end position="86"/>
    </location>
</feature>
<evidence type="ECO:0000313" key="3">
    <source>
        <dbReference type="EMBL" id="KWF26024.1"/>
    </source>
</evidence>
<dbReference type="OrthoDB" id="5450120at2"/>
<dbReference type="InterPro" id="IPR058087">
    <property type="entry name" value="XAC2610_dom"/>
</dbReference>
<dbReference type="EMBL" id="LPJR01000049">
    <property type="protein sequence ID" value="KWF26024.1"/>
    <property type="molecule type" value="Genomic_DNA"/>
</dbReference>
<gene>
    <name evidence="3" type="ORF">WT56_20615</name>
</gene>
<reference evidence="3 4" key="1">
    <citation type="submission" date="2015-11" db="EMBL/GenBank/DDBJ databases">
        <title>Expanding the genomic diversity of Burkholderia species for the development of highly accurate diagnostics.</title>
        <authorList>
            <person name="Sahl J."/>
            <person name="Keim P."/>
            <person name="Wagner D."/>
        </authorList>
    </citation>
    <scope>NUCLEOTIDE SEQUENCE [LARGE SCALE GENOMIC DNA]</scope>
    <source>
        <strain evidence="3 4">MSMB368WGS</strain>
    </source>
</reference>
<dbReference type="Gene3D" id="1.20.1270.180">
    <property type="match status" value="1"/>
</dbReference>
<dbReference type="InterPro" id="IPR052755">
    <property type="entry name" value="Lysozyme_Inhibitor_LprI"/>
</dbReference>
<feature type="signal peptide" evidence="1">
    <location>
        <begin position="1"/>
        <end position="27"/>
    </location>
</feature>
<evidence type="ECO:0000259" key="2">
    <source>
        <dbReference type="Pfam" id="PF07007"/>
    </source>
</evidence>
<name>A0A132EEK9_9BURK</name>
<dbReference type="NCBIfam" id="NF047539">
    <property type="entry name" value="XAC2610_fam"/>
    <property type="match status" value="1"/>
</dbReference>
<dbReference type="AlphaFoldDB" id="A0A132EEK9"/>
<proteinExistence type="predicted"/>
<organism evidence="3 4">
    <name type="scientific">Burkholderia pseudomultivorans</name>
    <dbReference type="NCBI Taxonomy" id="1207504"/>
    <lineage>
        <taxon>Bacteria</taxon>
        <taxon>Pseudomonadati</taxon>
        <taxon>Pseudomonadota</taxon>
        <taxon>Betaproteobacteria</taxon>
        <taxon>Burkholderiales</taxon>
        <taxon>Burkholderiaceae</taxon>
        <taxon>Burkholderia</taxon>
        <taxon>Burkholderia cepacia complex</taxon>
    </lineage>
</organism>
<feature type="chain" id="PRO_5007290683" description="Lysozyme inhibitor LprI-like N-terminal domain-containing protein" evidence="1">
    <location>
        <begin position="28"/>
        <end position="332"/>
    </location>
</feature>
<dbReference type="Pfam" id="PF07007">
    <property type="entry name" value="LprI"/>
    <property type="match status" value="1"/>
</dbReference>
<sequence>MMPLSFSRTAAILSLVALGCLSVAARAASFDCHAARTSIEQAICNDAELSRLDERLDDTYRAALGVADGDAATALRATQRAWLKARLPADGRIDVRALQQAYRQRIAELQARPGFPDAVKRGGGSTFRLTDMSKEFDFTVRMYQDCPMPKGKDSAYCEGPGRIAVFRKGAGTPLQTIDFPTIVATLLPSGKPLTQSARLYDDQGVLNVGDFNFDGHDDFGVQTGNEGGYGGPSYDVYLFDPKTGRFDRNSAMSDLTHESLGFFDVDPKRRRLRAFSKSGCCYHETTTFRVDDDRLVEVERHIEAARMDGKMEITDEQLVGGKWRKKVRVETD</sequence>